<evidence type="ECO:0000313" key="1">
    <source>
        <dbReference type="EMBL" id="MDP9652039.1"/>
    </source>
</evidence>
<dbReference type="Proteomes" id="UP001229486">
    <property type="component" value="Unassembled WGS sequence"/>
</dbReference>
<name>A0AB73IQ08_9BURK</name>
<proteinExistence type="predicted"/>
<comment type="caution">
    <text evidence="1">The sequence shown here is derived from an EMBL/GenBank/DDBJ whole genome shotgun (WGS) entry which is preliminary data.</text>
</comment>
<dbReference type="EMBL" id="JAURTK010000054">
    <property type="protein sequence ID" value="MDP9652039.1"/>
    <property type="molecule type" value="Genomic_DNA"/>
</dbReference>
<feature type="non-terminal residue" evidence="1">
    <location>
        <position position="1"/>
    </location>
</feature>
<accession>A0AB73IQ08</accession>
<organism evidence="1 2">
    <name type="scientific">Paraburkholderia caledonica</name>
    <dbReference type="NCBI Taxonomy" id="134536"/>
    <lineage>
        <taxon>Bacteria</taxon>
        <taxon>Pseudomonadati</taxon>
        <taxon>Pseudomonadota</taxon>
        <taxon>Betaproteobacteria</taxon>
        <taxon>Burkholderiales</taxon>
        <taxon>Burkholderiaceae</taxon>
        <taxon>Paraburkholderia</taxon>
    </lineage>
</organism>
<gene>
    <name evidence="1" type="ORF">J2793_007514</name>
</gene>
<sequence>WGELSGGYAASDFSPPAKTFAATPAKMIVALQMPEDELCDRAV</sequence>
<dbReference type="AlphaFoldDB" id="A0AB73IQ08"/>
<protein>
    <submittedName>
        <fullName evidence="1">Uncharacterized protein</fullName>
    </submittedName>
</protein>
<evidence type="ECO:0000313" key="2">
    <source>
        <dbReference type="Proteomes" id="UP001229486"/>
    </source>
</evidence>
<reference evidence="1" key="1">
    <citation type="submission" date="2023-07" db="EMBL/GenBank/DDBJ databases">
        <title>Sorghum-associated microbial communities from plants grown in Nebraska, USA.</title>
        <authorList>
            <person name="Schachtman D."/>
        </authorList>
    </citation>
    <scope>NUCLEOTIDE SEQUENCE</scope>
    <source>
        <strain evidence="1">DS1061</strain>
    </source>
</reference>